<dbReference type="GO" id="GO:0051536">
    <property type="term" value="F:iron-sulfur cluster binding"/>
    <property type="evidence" value="ECO:0007669"/>
    <property type="project" value="UniProtKB-KW"/>
</dbReference>
<keyword evidence="2" id="KW-0408">Iron</keyword>
<feature type="non-terminal residue" evidence="4">
    <location>
        <position position="1"/>
    </location>
</feature>
<protein>
    <recommendedName>
        <fullName evidence="5">NAD(P)H-dependent oxidoreductase subunit E</fullName>
    </recommendedName>
</protein>
<gene>
    <name evidence="4" type="ORF">LCGC14_3127170</name>
</gene>
<keyword evidence="1" id="KW-0479">Metal-binding</keyword>
<comment type="caution">
    <text evidence="4">The sequence shown here is derived from an EMBL/GenBank/DDBJ whole genome shotgun (WGS) entry which is preliminary data.</text>
</comment>
<evidence type="ECO:0008006" key="5">
    <source>
        <dbReference type="Google" id="ProtNLM"/>
    </source>
</evidence>
<dbReference type="Gene3D" id="3.40.30.10">
    <property type="entry name" value="Glutaredoxin"/>
    <property type="match status" value="1"/>
</dbReference>
<dbReference type="EMBL" id="LAZR01068128">
    <property type="protein sequence ID" value="KKK50224.1"/>
    <property type="molecule type" value="Genomic_DNA"/>
</dbReference>
<dbReference type="PANTHER" id="PTHR43342">
    <property type="entry name" value="NADH-QUINONE OXIDOREDUCTASE, E SUBUNIT"/>
    <property type="match status" value="1"/>
</dbReference>
<keyword evidence="3" id="KW-0411">Iron-sulfur</keyword>
<name>A0A0F8Y7U5_9ZZZZ</name>
<sequence>VHPPHIRIGQIESFSLGKIPNYITPFVSAIAGNFEVPFFVLTGQGEGANKATAQVIVDFVYQTIEPLQQTQAIFGYLPESVMHRISDALAESRSKVFGVVTFYSFFSTVPRGKHLIRVCLGTACYVLGAKEVLTAMKEELGIDVGQTTEDRLFSLDVGRCFGACGLAPILTIDEDVHKRVRPEDIPGILATVRNRQPAGQEEKA</sequence>
<dbReference type="SUPFAM" id="SSF52833">
    <property type="entry name" value="Thioredoxin-like"/>
    <property type="match status" value="1"/>
</dbReference>
<evidence type="ECO:0000256" key="2">
    <source>
        <dbReference type="ARBA" id="ARBA00023004"/>
    </source>
</evidence>
<dbReference type="InterPro" id="IPR028431">
    <property type="entry name" value="NADP_DH_HndA-like"/>
</dbReference>
<dbReference type="InterPro" id="IPR041921">
    <property type="entry name" value="NuoE_N"/>
</dbReference>
<reference evidence="4" key="1">
    <citation type="journal article" date="2015" name="Nature">
        <title>Complex archaea that bridge the gap between prokaryotes and eukaryotes.</title>
        <authorList>
            <person name="Spang A."/>
            <person name="Saw J.H."/>
            <person name="Jorgensen S.L."/>
            <person name="Zaremba-Niedzwiedzka K."/>
            <person name="Martijn J."/>
            <person name="Lind A.E."/>
            <person name="van Eijk R."/>
            <person name="Schleper C."/>
            <person name="Guy L."/>
            <person name="Ettema T.J."/>
        </authorList>
    </citation>
    <scope>NUCLEOTIDE SEQUENCE</scope>
</reference>
<dbReference type="GO" id="GO:0046872">
    <property type="term" value="F:metal ion binding"/>
    <property type="evidence" value="ECO:0007669"/>
    <property type="project" value="UniProtKB-KW"/>
</dbReference>
<accession>A0A0F8Y7U5</accession>
<dbReference type="InterPro" id="IPR042128">
    <property type="entry name" value="NuoE_dom"/>
</dbReference>
<dbReference type="Gene3D" id="1.10.10.1590">
    <property type="entry name" value="NADH-quinone oxidoreductase subunit E"/>
    <property type="match status" value="1"/>
</dbReference>
<evidence type="ECO:0000256" key="1">
    <source>
        <dbReference type="ARBA" id="ARBA00022723"/>
    </source>
</evidence>
<dbReference type="InterPro" id="IPR036249">
    <property type="entry name" value="Thioredoxin-like_sf"/>
</dbReference>
<dbReference type="CDD" id="cd03064">
    <property type="entry name" value="TRX_Fd_NuoE"/>
    <property type="match status" value="1"/>
</dbReference>
<dbReference type="PANTHER" id="PTHR43342:SF2">
    <property type="entry name" value="POTENTIAL NAD-REDUCING HYDROGENASE SUBUNIT"/>
    <property type="match status" value="1"/>
</dbReference>
<evidence type="ECO:0000256" key="3">
    <source>
        <dbReference type="ARBA" id="ARBA00023014"/>
    </source>
</evidence>
<organism evidence="4">
    <name type="scientific">marine sediment metagenome</name>
    <dbReference type="NCBI Taxonomy" id="412755"/>
    <lineage>
        <taxon>unclassified sequences</taxon>
        <taxon>metagenomes</taxon>
        <taxon>ecological metagenomes</taxon>
    </lineage>
</organism>
<dbReference type="Pfam" id="PF01257">
    <property type="entry name" value="2Fe-2S_thioredx"/>
    <property type="match status" value="1"/>
</dbReference>
<dbReference type="AlphaFoldDB" id="A0A0F8Y7U5"/>
<evidence type="ECO:0000313" key="4">
    <source>
        <dbReference type="EMBL" id="KKK50224.1"/>
    </source>
</evidence>
<proteinExistence type="predicted"/>